<dbReference type="PANTHER" id="PTHR45339:SF1">
    <property type="entry name" value="HYBRID SIGNAL TRANSDUCTION HISTIDINE KINASE J"/>
    <property type="match status" value="1"/>
</dbReference>
<dbReference type="Pfam" id="PF00072">
    <property type="entry name" value="Response_reg"/>
    <property type="match status" value="1"/>
</dbReference>
<dbReference type="Gene3D" id="3.40.50.2300">
    <property type="match status" value="1"/>
</dbReference>
<proteinExistence type="predicted"/>
<evidence type="ECO:0000256" key="2">
    <source>
        <dbReference type="ARBA" id="ARBA00023012"/>
    </source>
</evidence>
<sequence>MAKNGQEAINQAVALSPDLILMDIQMPGMDGLEAMKRIREIPELATTPIIALTALAMESDRKACLLAGANEYLSKPVRLKQLTMTIQDLLNSSEDALLSAN</sequence>
<keyword evidence="2" id="KW-0902">Two-component regulatory system</keyword>
<dbReference type="PANTHER" id="PTHR45339">
    <property type="entry name" value="HYBRID SIGNAL TRANSDUCTION HISTIDINE KINASE J"/>
    <property type="match status" value="1"/>
</dbReference>
<dbReference type="SMART" id="SM00448">
    <property type="entry name" value="REC"/>
    <property type="match status" value="1"/>
</dbReference>
<dbReference type="GeneID" id="301686010"/>
<dbReference type="CDD" id="cd17546">
    <property type="entry name" value="REC_hyHK_CKI1_RcsC-like"/>
    <property type="match status" value="1"/>
</dbReference>
<dbReference type="SUPFAM" id="SSF52172">
    <property type="entry name" value="CheY-like"/>
    <property type="match status" value="1"/>
</dbReference>
<evidence type="ECO:0000259" key="4">
    <source>
        <dbReference type="PROSITE" id="PS50110"/>
    </source>
</evidence>
<dbReference type="RefSeq" id="WP_006618605.1">
    <property type="nucleotide sequence ID" value="NZ_BIMW01000036.1"/>
</dbReference>
<name>A0A5M3T448_LIMPL</name>
<reference evidence="5 6" key="1">
    <citation type="journal article" date="2019" name="J Genomics">
        <title>The Draft Genome of a Hydrogen-producing Cyanobacterium, Arthrospira platensis NIES-46.</title>
        <authorList>
            <person name="Suzuki S."/>
            <person name="Yamaguchi H."/>
            <person name="Kawachi M."/>
        </authorList>
    </citation>
    <scope>NUCLEOTIDE SEQUENCE [LARGE SCALE GENOMIC DNA]</scope>
    <source>
        <strain evidence="5 6">NIES-46</strain>
    </source>
</reference>
<accession>A0A5M3T448</accession>
<feature type="domain" description="Response regulatory" evidence="4">
    <location>
        <begin position="1"/>
        <end position="90"/>
    </location>
</feature>
<keyword evidence="6" id="KW-1185">Reference proteome</keyword>
<dbReference type="Proteomes" id="UP000326169">
    <property type="component" value="Unassembled WGS sequence"/>
</dbReference>
<dbReference type="InterPro" id="IPR001789">
    <property type="entry name" value="Sig_transdc_resp-reg_receiver"/>
</dbReference>
<feature type="modified residue" description="4-aspartylphosphate" evidence="3">
    <location>
        <position position="23"/>
    </location>
</feature>
<evidence type="ECO:0000313" key="6">
    <source>
        <dbReference type="Proteomes" id="UP000326169"/>
    </source>
</evidence>
<keyword evidence="1 3" id="KW-0597">Phosphoprotein</keyword>
<dbReference type="InterPro" id="IPR011006">
    <property type="entry name" value="CheY-like_superfamily"/>
</dbReference>
<organism evidence="5 6">
    <name type="scientific">Limnospira platensis NIES-46</name>
    <dbReference type="NCBI Taxonomy" id="1236695"/>
    <lineage>
        <taxon>Bacteria</taxon>
        <taxon>Bacillati</taxon>
        <taxon>Cyanobacteriota</taxon>
        <taxon>Cyanophyceae</taxon>
        <taxon>Oscillatoriophycideae</taxon>
        <taxon>Oscillatoriales</taxon>
        <taxon>Sirenicapillariaceae</taxon>
        <taxon>Limnospira</taxon>
    </lineage>
</organism>
<gene>
    <name evidence="5" type="ORF">NIES46_07990</name>
</gene>
<dbReference type="EMBL" id="BIMW01000036">
    <property type="protein sequence ID" value="GCE92758.1"/>
    <property type="molecule type" value="Genomic_DNA"/>
</dbReference>
<comment type="caution">
    <text evidence="5">The sequence shown here is derived from an EMBL/GenBank/DDBJ whole genome shotgun (WGS) entry which is preliminary data.</text>
</comment>
<evidence type="ECO:0000256" key="1">
    <source>
        <dbReference type="ARBA" id="ARBA00022553"/>
    </source>
</evidence>
<protein>
    <submittedName>
        <fullName evidence="5">Two-component response regulator</fullName>
    </submittedName>
</protein>
<evidence type="ECO:0000313" key="5">
    <source>
        <dbReference type="EMBL" id="GCE92758.1"/>
    </source>
</evidence>
<evidence type="ECO:0000256" key="3">
    <source>
        <dbReference type="PROSITE-ProRule" id="PRU00169"/>
    </source>
</evidence>
<dbReference type="PROSITE" id="PS50110">
    <property type="entry name" value="RESPONSE_REGULATORY"/>
    <property type="match status" value="1"/>
</dbReference>